<dbReference type="EMBL" id="LGCM01000045">
    <property type="protein sequence ID" value="KPL79827.1"/>
    <property type="molecule type" value="Genomic_DNA"/>
</dbReference>
<evidence type="ECO:0000313" key="4">
    <source>
        <dbReference type="Proteomes" id="UP000050501"/>
    </source>
</evidence>
<evidence type="ECO:0008006" key="5">
    <source>
        <dbReference type="Google" id="ProtNLM"/>
    </source>
</evidence>
<comment type="caution">
    <text evidence="3">The sequence shown here is derived from an EMBL/GenBank/DDBJ whole genome shotgun (WGS) entry which is preliminary data.</text>
</comment>
<dbReference type="Proteomes" id="UP000050501">
    <property type="component" value="Unassembled WGS sequence"/>
</dbReference>
<name>A0A0P6XWP3_9CHLR</name>
<keyword evidence="1" id="KW-0812">Transmembrane</keyword>
<gene>
    <name evidence="2" type="ORF">ADN01_12805</name>
    <name evidence="3" type="ORF">ADN01_13270</name>
</gene>
<reference evidence="3 4" key="1">
    <citation type="submission" date="2015-07" db="EMBL/GenBank/DDBJ databases">
        <title>Genome sequence of Levilinea saccharolytica DSM 16555.</title>
        <authorList>
            <person name="Hemp J."/>
            <person name="Ward L.M."/>
            <person name="Pace L.A."/>
            <person name="Fischer W.W."/>
        </authorList>
    </citation>
    <scope>NUCLEOTIDE SEQUENCE [LARGE SCALE GENOMIC DNA]</scope>
    <source>
        <strain evidence="3 4">KIBI-1</strain>
    </source>
</reference>
<organism evidence="3 4">
    <name type="scientific">Levilinea saccharolytica</name>
    <dbReference type="NCBI Taxonomy" id="229921"/>
    <lineage>
        <taxon>Bacteria</taxon>
        <taxon>Bacillati</taxon>
        <taxon>Chloroflexota</taxon>
        <taxon>Anaerolineae</taxon>
        <taxon>Anaerolineales</taxon>
        <taxon>Anaerolineaceae</taxon>
        <taxon>Levilinea</taxon>
    </lineage>
</organism>
<dbReference type="Pfam" id="PF11255">
    <property type="entry name" value="DUF3054"/>
    <property type="match status" value="1"/>
</dbReference>
<accession>A0A0P6XWP3</accession>
<keyword evidence="1" id="KW-1133">Transmembrane helix</keyword>
<feature type="transmembrane region" description="Helical" evidence="1">
    <location>
        <begin position="28"/>
        <end position="52"/>
    </location>
</feature>
<dbReference type="InterPro" id="IPR021414">
    <property type="entry name" value="DUF3054"/>
</dbReference>
<keyword evidence="1" id="KW-0472">Membrane</keyword>
<evidence type="ECO:0000313" key="3">
    <source>
        <dbReference type="EMBL" id="KPL79891.1"/>
    </source>
</evidence>
<evidence type="ECO:0000313" key="2">
    <source>
        <dbReference type="EMBL" id="KPL79827.1"/>
    </source>
</evidence>
<dbReference type="AlphaFoldDB" id="A0A0P6XWP3"/>
<keyword evidence="4" id="KW-1185">Reference proteome</keyword>
<protein>
    <recommendedName>
        <fullName evidence="5">DUF3054 domain-containing protein</fullName>
    </recommendedName>
</protein>
<evidence type="ECO:0000256" key="1">
    <source>
        <dbReference type="SAM" id="Phobius"/>
    </source>
</evidence>
<sequence length="124" mass="12891">MLWTAVGDALVLLGVSLAGFATHQSNPAGGRLLAMVVPLLAAWGLTAFLGGLYQPGWVTWKSTAWRAVLAGIAAGPLAAVLRGLWLGSAPVIPVFALVLSGTTALGMGLWRILAMWLFKPKGRA</sequence>
<proteinExistence type="predicted"/>
<dbReference type="EMBL" id="LGCM01000045">
    <property type="protein sequence ID" value="KPL79891.1"/>
    <property type="molecule type" value="Genomic_DNA"/>
</dbReference>
<feature type="transmembrane region" description="Helical" evidence="1">
    <location>
        <begin position="64"/>
        <end position="85"/>
    </location>
</feature>
<dbReference type="STRING" id="229921.ADN01_12805"/>
<feature type="transmembrane region" description="Helical" evidence="1">
    <location>
        <begin position="91"/>
        <end position="118"/>
    </location>
</feature>